<dbReference type="InterPro" id="IPR000639">
    <property type="entry name" value="Epox_hydrolase-like"/>
</dbReference>
<name>A0A6M8BHG9_9CYAN</name>
<feature type="domain" description="AB hydrolase-1" evidence="1">
    <location>
        <begin position="18"/>
        <end position="256"/>
    </location>
</feature>
<dbReference type="InterPro" id="IPR029058">
    <property type="entry name" value="AB_hydrolase_fold"/>
</dbReference>
<dbReference type="Proteomes" id="UP000505210">
    <property type="component" value="Chromosome"/>
</dbReference>
<dbReference type="PANTHER" id="PTHR43798">
    <property type="entry name" value="MONOACYLGLYCEROL LIPASE"/>
    <property type="match status" value="1"/>
</dbReference>
<protein>
    <submittedName>
        <fullName evidence="2">Alpha/beta hydrolase</fullName>
    </submittedName>
</protein>
<organism evidence="2 3">
    <name type="scientific">Thermoleptolyngbya sichuanensis A183</name>
    <dbReference type="NCBI Taxonomy" id="2737172"/>
    <lineage>
        <taxon>Bacteria</taxon>
        <taxon>Bacillati</taxon>
        <taxon>Cyanobacteriota</taxon>
        <taxon>Cyanophyceae</taxon>
        <taxon>Oculatellales</taxon>
        <taxon>Oculatellaceae</taxon>
        <taxon>Thermoleptolyngbya</taxon>
        <taxon>Thermoleptolyngbya sichuanensis</taxon>
    </lineage>
</organism>
<evidence type="ECO:0000313" key="2">
    <source>
        <dbReference type="EMBL" id="QKD83091.1"/>
    </source>
</evidence>
<dbReference type="AlphaFoldDB" id="A0A6M8BHG9"/>
<dbReference type="KEGG" id="theu:HPC62_13605"/>
<dbReference type="InterPro" id="IPR050266">
    <property type="entry name" value="AB_hydrolase_sf"/>
</dbReference>
<evidence type="ECO:0000313" key="3">
    <source>
        <dbReference type="Proteomes" id="UP000505210"/>
    </source>
</evidence>
<dbReference type="Pfam" id="PF00561">
    <property type="entry name" value="Abhydrolase_1"/>
    <property type="match status" value="1"/>
</dbReference>
<keyword evidence="3" id="KW-1185">Reference proteome</keyword>
<accession>A0A6M8BHG9</accession>
<dbReference type="PRINTS" id="PR00111">
    <property type="entry name" value="ABHYDROLASE"/>
</dbReference>
<dbReference type="EMBL" id="CP053661">
    <property type="protein sequence ID" value="QKD83091.1"/>
    <property type="molecule type" value="Genomic_DNA"/>
</dbReference>
<dbReference type="PRINTS" id="PR00412">
    <property type="entry name" value="EPOXHYDRLASE"/>
</dbReference>
<evidence type="ECO:0000259" key="1">
    <source>
        <dbReference type="Pfam" id="PF00561"/>
    </source>
</evidence>
<proteinExistence type="predicted"/>
<sequence length="288" mass="31868">MPMSTPHPLTIHTHGSGYPVLCLHGHPGAGSSMGVFTQHLGRRFWAIAPDLRGYGQSRVAQPFVMADHLTDLEALLDRLQIQRCLVLGWSLGGILAMELALRLPERISGLILVATAAHPRSSHPTISWQDNLLTGVAALINSWQPGNRWNIELFAKRSLFRHLIQQHTRTAYEYIAADAVSAYLNTSQAATRALNQAIRAGYNRVPDLPNIRVPALMLAAEGDRHITALSSEETARKLPNCDWQCYARAAHLFPWEIPQQMLQDIDAWLARHPEVVSPSAPLANPQSS</sequence>
<dbReference type="Gene3D" id="3.40.50.1820">
    <property type="entry name" value="alpha/beta hydrolase"/>
    <property type="match status" value="1"/>
</dbReference>
<keyword evidence="2" id="KW-0378">Hydrolase</keyword>
<reference evidence="2 3" key="1">
    <citation type="submission" date="2020-05" db="EMBL/GenBank/DDBJ databases">
        <title>Complete genome sequence of of a novel Thermoleptolyngbya strain isolated from hot springs of Ganzi, Sichuan China.</title>
        <authorList>
            <person name="Tang J."/>
            <person name="Daroch M."/>
            <person name="Li L."/>
            <person name="Waleron K."/>
            <person name="Waleron M."/>
            <person name="Waleron M."/>
        </authorList>
    </citation>
    <scope>NUCLEOTIDE SEQUENCE [LARGE SCALE GENOMIC DNA]</scope>
    <source>
        <strain evidence="2 3">PKUAC-SCTA183</strain>
    </source>
</reference>
<dbReference type="InterPro" id="IPR000073">
    <property type="entry name" value="AB_hydrolase_1"/>
</dbReference>
<dbReference type="GO" id="GO:0016787">
    <property type="term" value="F:hydrolase activity"/>
    <property type="evidence" value="ECO:0007669"/>
    <property type="project" value="UniProtKB-KW"/>
</dbReference>
<dbReference type="SUPFAM" id="SSF53474">
    <property type="entry name" value="alpha/beta-Hydrolases"/>
    <property type="match status" value="1"/>
</dbReference>
<gene>
    <name evidence="2" type="ORF">HPC62_13605</name>
</gene>